<reference evidence="2" key="1">
    <citation type="journal article" date="2016" name="Sci. Rep.">
        <title>Molecular characterization of firefly nuptial gifts: a multi-omics approach sheds light on postcopulatory sexual selection.</title>
        <authorList>
            <person name="Al-Wathiqui N."/>
            <person name="Fallon T.R."/>
            <person name="South A."/>
            <person name="Weng J.K."/>
            <person name="Lewis S.M."/>
        </authorList>
    </citation>
    <scope>NUCLEOTIDE SEQUENCE</scope>
</reference>
<dbReference type="CDD" id="cd04301">
    <property type="entry name" value="NAT_SF"/>
    <property type="match status" value="1"/>
</dbReference>
<accession>A0A1Y1L8Z0</accession>
<evidence type="ECO:0000313" key="2">
    <source>
        <dbReference type="EMBL" id="JAV69308.1"/>
    </source>
</evidence>
<dbReference type="EMBL" id="GEZM01063101">
    <property type="protein sequence ID" value="JAV69308.1"/>
    <property type="molecule type" value="Transcribed_RNA"/>
</dbReference>
<protein>
    <recommendedName>
        <fullName evidence="1">N-acetyltransferase domain-containing protein</fullName>
    </recommendedName>
</protein>
<feature type="domain" description="N-acetyltransferase" evidence="1">
    <location>
        <begin position="162"/>
        <end position="213"/>
    </location>
</feature>
<name>A0A1Y1L8Z0_PHOPY</name>
<dbReference type="SUPFAM" id="SSF55729">
    <property type="entry name" value="Acyl-CoA N-acyltransferases (Nat)"/>
    <property type="match status" value="1"/>
</dbReference>
<organism evidence="2">
    <name type="scientific">Photinus pyralis</name>
    <name type="common">Common eastern firefly</name>
    <name type="synonym">Lampyris pyralis</name>
    <dbReference type="NCBI Taxonomy" id="7054"/>
    <lineage>
        <taxon>Eukaryota</taxon>
        <taxon>Metazoa</taxon>
        <taxon>Ecdysozoa</taxon>
        <taxon>Arthropoda</taxon>
        <taxon>Hexapoda</taxon>
        <taxon>Insecta</taxon>
        <taxon>Pterygota</taxon>
        <taxon>Neoptera</taxon>
        <taxon>Endopterygota</taxon>
        <taxon>Coleoptera</taxon>
        <taxon>Polyphaga</taxon>
        <taxon>Elateriformia</taxon>
        <taxon>Elateroidea</taxon>
        <taxon>Lampyridae</taxon>
        <taxon>Lampyrinae</taxon>
        <taxon>Photinus</taxon>
    </lineage>
</organism>
<proteinExistence type="predicted"/>
<evidence type="ECO:0000259" key="1">
    <source>
        <dbReference type="Pfam" id="PF00583"/>
    </source>
</evidence>
<sequence length="250" mass="28534">MLDETAIWTRPQSVAFPKVWRRFKGLREINGTVPSFWIQDIPENERENVVNFMTDGFCKEETLCKSLGLLNDPESVETLRKAWRLVLLDNVGLACYMENLDPNGKPILAAANCTHIKKCDEEEVNITITGSKVQQIFATLNVLMDEKNAFEFLETDFLLSALGLYVLPQFRGQGLGLELLNSREDICRALAIKASITVFTSSVSQYLAEKAGFKLLSEISFEDLRNIHKYEYPGIEEKQKGLKYMYNIYL</sequence>
<dbReference type="InterPro" id="IPR000182">
    <property type="entry name" value="GNAT_dom"/>
</dbReference>
<dbReference type="InterPro" id="IPR016181">
    <property type="entry name" value="Acyl_CoA_acyltransferase"/>
</dbReference>
<dbReference type="Gene3D" id="3.40.630.30">
    <property type="match status" value="1"/>
</dbReference>
<dbReference type="Pfam" id="PF00583">
    <property type="entry name" value="Acetyltransf_1"/>
    <property type="match status" value="1"/>
</dbReference>
<dbReference type="PANTHER" id="PTHR20905:SF1">
    <property type="entry name" value="AT07410P-RELATED"/>
    <property type="match status" value="1"/>
</dbReference>
<dbReference type="AlphaFoldDB" id="A0A1Y1L8Z0"/>
<dbReference type="PANTHER" id="PTHR20905">
    <property type="entry name" value="N-ACETYLTRANSFERASE-RELATED"/>
    <property type="match status" value="1"/>
</dbReference>
<dbReference type="GO" id="GO:0008080">
    <property type="term" value="F:N-acetyltransferase activity"/>
    <property type="evidence" value="ECO:0007669"/>
    <property type="project" value="TreeGrafter"/>
</dbReference>